<gene>
    <name evidence="1" type="ORF">H9X81_07030</name>
</gene>
<dbReference type="RefSeq" id="WP_204720861.1">
    <property type="nucleotide sequence ID" value="NZ_JACSNR010000006.1"/>
</dbReference>
<protein>
    <submittedName>
        <fullName evidence="1">Uncharacterized protein</fullName>
    </submittedName>
</protein>
<dbReference type="Proteomes" id="UP000724149">
    <property type="component" value="Unassembled WGS sequence"/>
</dbReference>
<name>A0ABS2GPX4_9FIRM</name>
<reference evidence="1 2" key="1">
    <citation type="journal article" date="2021" name="Sci. Rep.">
        <title>The distribution of antibiotic resistance genes in chicken gut microbiota commensals.</title>
        <authorList>
            <person name="Juricova H."/>
            <person name="Matiasovicova J."/>
            <person name="Kubasova T."/>
            <person name="Cejkova D."/>
            <person name="Rychlik I."/>
        </authorList>
    </citation>
    <scope>NUCLEOTIDE SEQUENCE [LARGE SCALE GENOMIC DNA]</scope>
    <source>
        <strain evidence="1 2">An564</strain>
    </source>
</reference>
<accession>A0ABS2GPX4</accession>
<keyword evidence="2" id="KW-1185">Reference proteome</keyword>
<dbReference type="EMBL" id="JACSNR010000006">
    <property type="protein sequence ID" value="MBM6923439.1"/>
    <property type="molecule type" value="Genomic_DNA"/>
</dbReference>
<organism evidence="1 2">
    <name type="scientific">Hydrogenoanaerobacterium saccharovorans</name>
    <dbReference type="NCBI Taxonomy" id="474960"/>
    <lineage>
        <taxon>Bacteria</taxon>
        <taxon>Bacillati</taxon>
        <taxon>Bacillota</taxon>
        <taxon>Clostridia</taxon>
        <taxon>Eubacteriales</taxon>
        <taxon>Oscillospiraceae</taxon>
        <taxon>Hydrogenoanaerobacterium</taxon>
    </lineage>
</organism>
<proteinExistence type="predicted"/>
<comment type="caution">
    <text evidence="1">The sequence shown here is derived from an EMBL/GenBank/DDBJ whole genome shotgun (WGS) entry which is preliminary data.</text>
</comment>
<sequence>MENSMSRILIETTVRQTLKGLQDDPKRSIRNVVDMALHFSDVRFQSRFFRTAQTMLEHEGSAYYALVEDAANHIDQEHLVTFGMNLGYNSCTWGAQRIRTNEAQLGFNIPWTVLFLMEEPHCSQHLPQYNRAVSEGKELGIYSWILLSHSNLLELLPLIERHPDSAFFLFCRPEDISPAVLDEITPLRHLMLVVRWGDQADEACAMLRNARLPYSVYYPYSPDDLPFIRSGDLFCDTQQLHPLFTALAAKPDCPAEIQRQAHQAAEELRNRQNYKTVPWELCYDTRSLDEIISDDACCVLFDGQGQLIALDNPGCAPFGCLFEEGLTSLIRRAYPKSPPASSL</sequence>
<evidence type="ECO:0000313" key="2">
    <source>
        <dbReference type="Proteomes" id="UP000724149"/>
    </source>
</evidence>
<evidence type="ECO:0000313" key="1">
    <source>
        <dbReference type="EMBL" id="MBM6923439.1"/>
    </source>
</evidence>